<sequence length="133" mass="15796">MNEFLLVSLPSAFTAIITWLLSRRKYKAETTTNELDNVEKAAKIWRELSEDLEKRLKDEIRELREENSTIQDRFNTVLQENKALKEQMSSLEKQLKEARSENRKLLDELKKFNKNYDEKIPSTCNFPEINSKK</sequence>
<gene>
    <name evidence="3" type="ORF">SDC9_23461</name>
</gene>
<dbReference type="AlphaFoldDB" id="A0A644UFA7"/>
<proteinExistence type="predicted"/>
<keyword evidence="1" id="KW-0175">Coiled coil</keyword>
<evidence type="ECO:0000256" key="1">
    <source>
        <dbReference type="SAM" id="Coils"/>
    </source>
</evidence>
<keyword evidence="2" id="KW-1133">Transmembrane helix</keyword>
<organism evidence="3">
    <name type="scientific">bioreactor metagenome</name>
    <dbReference type="NCBI Taxonomy" id="1076179"/>
    <lineage>
        <taxon>unclassified sequences</taxon>
        <taxon>metagenomes</taxon>
        <taxon>ecological metagenomes</taxon>
    </lineage>
</organism>
<evidence type="ECO:0000313" key="3">
    <source>
        <dbReference type="EMBL" id="MPL77604.1"/>
    </source>
</evidence>
<comment type="caution">
    <text evidence="3">The sequence shown here is derived from an EMBL/GenBank/DDBJ whole genome shotgun (WGS) entry which is preliminary data.</text>
</comment>
<name>A0A644UFA7_9ZZZZ</name>
<accession>A0A644UFA7</accession>
<dbReference type="EMBL" id="VSSQ01000108">
    <property type="protein sequence ID" value="MPL77604.1"/>
    <property type="molecule type" value="Genomic_DNA"/>
</dbReference>
<feature type="coiled-coil region" evidence="1">
    <location>
        <begin position="35"/>
        <end position="115"/>
    </location>
</feature>
<feature type="transmembrane region" description="Helical" evidence="2">
    <location>
        <begin position="6"/>
        <end position="22"/>
    </location>
</feature>
<keyword evidence="2" id="KW-0812">Transmembrane</keyword>
<keyword evidence="2" id="KW-0472">Membrane</keyword>
<evidence type="ECO:0000256" key="2">
    <source>
        <dbReference type="SAM" id="Phobius"/>
    </source>
</evidence>
<reference evidence="3" key="1">
    <citation type="submission" date="2019-08" db="EMBL/GenBank/DDBJ databases">
        <authorList>
            <person name="Kucharzyk K."/>
            <person name="Murdoch R.W."/>
            <person name="Higgins S."/>
            <person name="Loffler F."/>
        </authorList>
    </citation>
    <scope>NUCLEOTIDE SEQUENCE</scope>
</reference>
<dbReference type="Gene3D" id="1.20.5.1700">
    <property type="match status" value="1"/>
</dbReference>
<protein>
    <submittedName>
        <fullName evidence="3">Uncharacterized protein</fullName>
    </submittedName>
</protein>